<dbReference type="Proteomes" id="UP001318860">
    <property type="component" value="Unassembled WGS sequence"/>
</dbReference>
<gene>
    <name evidence="1" type="ORF">DH2020_011510</name>
</gene>
<dbReference type="PANTHER" id="PTHR31170:SF25">
    <property type="entry name" value="BNAA09G04570D PROTEIN"/>
    <property type="match status" value="1"/>
</dbReference>
<evidence type="ECO:0000313" key="2">
    <source>
        <dbReference type="Proteomes" id="UP001318860"/>
    </source>
</evidence>
<name>A0ABR0XDJ6_REHGL</name>
<sequence>MGSPAETGTGTSNITTNGIIEKQLLKFIESEVDTLRLPMSSPYIYKVSKELRNGHSKLFDPISISIGPLHYDETSPAQELKKWFLKNFLDRVEKVRITKQRVAEVISSLEKHARESYRDIDTGVTEYVFSEIMLLDGCFIVELLLSQDYKDFGTSTLVGNTEKVPFLTLQQDLLKIENQLPFNVLKHLADLALSNNSQSFSQGNTKTPENKNPTLIELALKFFNISKPESFKIDNPRHLLELAMNALFHKTDQDPNQDPSAQTIQVDPETFLSEAKTASDLETYGVEFQAGKSKNLTDIQFSNGVFTIPPLTIQESTSTRFWNFLVFEMSSSSSRIFTSYVVLMDTLINNEKDVEVLLRSKILLSRDNDIRGLVSLFNDLSANVRQKDFYFEPLIQKVNRYCGSGFRPQRAYLVRNYYDARWDVLNNALLFIFTVTQTLFSVLSYKPKGQ</sequence>
<comment type="caution">
    <text evidence="1">The sequence shown here is derived from an EMBL/GenBank/DDBJ whole genome shotgun (WGS) entry which is preliminary data.</text>
</comment>
<protein>
    <submittedName>
        <fullName evidence="1">Uncharacterized protein</fullName>
    </submittedName>
</protein>
<organism evidence="1 2">
    <name type="scientific">Rehmannia glutinosa</name>
    <name type="common">Chinese foxglove</name>
    <dbReference type="NCBI Taxonomy" id="99300"/>
    <lineage>
        <taxon>Eukaryota</taxon>
        <taxon>Viridiplantae</taxon>
        <taxon>Streptophyta</taxon>
        <taxon>Embryophyta</taxon>
        <taxon>Tracheophyta</taxon>
        <taxon>Spermatophyta</taxon>
        <taxon>Magnoliopsida</taxon>
        <taxon>eudicotyledons</taxon>
        <taxon>Gunneridae</taxon>
        <taxon>Pentapetalae</taxon>
        <taxon>asterids</taxon>
        <taxon>lamiids</taxon>
        <taxon>Lamiales</taxon>
        <taxon>Orobanchaceae</taxon>
        <taxon>Rehmannieae</taxon>
        <taxon>Rehmannia</taxon>
    </lineage>
</organism>
<evidence type="ECO:0000313" key="1">
    <source>
        <dbReference type="EMBL" id="KAK6157262.1"/>
    </source>
</evidence>
<proteinExistence type="predicted"/>
<dbReference type="Pfam" id="PF03140">
    <property type="entry name" value="DUF247"/>
    <property type="match status" value="1"/>
</dbReference>
<dbReference type="EMBL" id="JABTTQ020000005">
    <property type="protein sequence ID" value="KAK6157262.1"/>
    <property type="molecule type" value="Genomic_DNA"/>
</dbReference>
<dbReference type="InterPro" id="IPR004158">
    <property type="entry name" value="DUF247_pln"/>
</dbReference>
<reference evidence="1 2" key="1">
    <citation type="journal article" date="2021" name="Comput. Struct. Biotechnol. J.">
        <title>De novo genome assembly of the potent medicinal plant Rehmannia glutinosa using nanopore technology.</title>
        <authorList>
            <person name="Ma L."/>
            <person name="Dong C."/>
            <person name="Song C."/>
            <person name="Wang X."/>
            <person name="Zheng X."/>
            <person name="Niu Y."/>
            <person name="Chen S."/>
            <person name="Feng W."/>
        </authorList>
    </citation>
    <scope>NUCLEOTIDE SEQUENCE [LARGE SCALE GENOMIC DNA]</scope>
    <source>
        <strain evidence="1">DH-2019</strain>
    </source>
</reference>
<keyword evidence="2" id="KW-1185">Reference proteome</keyword>
<accession>A0ABR0XDJ6</accession>
<dbReference type="PANTHER" id="PTHR31170">
    <property type="entry name" value="BNAC04G53230D PROTEIN"/>
    <property type="match status" value="1"/>
</dbReference>